<dbReference type="EMBL" id="JACEOL010000037">
    <property type="protein sequence ID" value="MBA4603012.1"/>
    <property type="molecule type" value="Genomic_DNA"/>
</dbReference>
<accession>A0A7W1XTJ2</accession>
<dbReference type="Gene3D" id="1.10.510.10">
    <property type="entry name" value="Transferase(Phosphotransferase) domain 1"/>
    <property type="match status" value="1"/>
</dbReference>
<sequence length="255" mass="29636">MKEVREGEWIKAKYRVIKRFPFVIGTLYYTEYHLGQEVHTRFVHALDLHLSGKNLNFRSLLERDDQVFFPISEVLVDEDRELLFQVFRHLEGTLLAHYLGKHAPLSLKEAIEFGRKTVRHLLRLYDVGQFTLVHPQNMVLTSARSLRFLYGGERGALPKGLAGSGGENTRVNQMYDSYTVGVFLYQMLTGKNPMAQGLTIPSVSCYRNDCPFELDQFVLRLLSLDINKRPGVEEMADFFDWMTERLERRLGEKNE</sequence>
<keyword evidence="3" id="KW-1185">Reference proteome</keyword>
<feature type="domain" description="Protein kinase" evidence="1">
    <location>
        <begin position="1"/>
        <end position="242"/>
    </location>
</feature>
<dbReference type="Proteomes" id="UP000538292">
    <property type="component" value="Unassembled WGS sequence"/>
</dbReference>
<proteinExistence type="predicted"/>
<dbReference type="AlphaFoldDB" id="A0A7W1XTJ2"/>
<dbReference type="SUPFAM" id="SSF56112">
    <property type="entry name" value="Protein kinase-like (PK-like)"/>
    <property type="match status" value="1"/>
</dbReference>
<dbReference type="GO" id="GO:0005524">
    <property type="term" value="F:ATP binding"/>
    <property type="evidence" value="ECO:0007669"/>
    <property type="project" value="InterPro"/>
</dbReference>
<dbReference type="InterPro" id="IPR000719">
    <property type="entry name" value="Prot_kinase_dom"/>
</dbReference>
<name>A0A7W1XTJ2_9BACL</name>
<dbReference type="GO" id="GO:0004672">
    <property type="term" value="F:protein kinase activity"/>
    <property type="evidence" value="ECO:0007669"/>
    <property type="project" value="InterPro"/>
</dbReference>
<reference evidence="2 3" key="1">
    <citation type="submission" date="2020-07" db="EMBL/GenBank/DDBJ databases">
        <title>Thermoactinomyces phylogeny.</title>
        <authorList>
            <person name="Dunlap C."/>
        </authorList>
    </citation>
    <scope>NUCLEOTIDE SEQUENCE [LARGE SCALE GENOMIC DNA]</scope>
    <source>
        <strain evidence="2 3">AMNI-1</strain>
    </source>
</reference>
<evidence type="ECO:0000313" key="3">
    <source>
        <dbReference type="Proteomes" id="UP000538292"/>
    </source>
</evidence>
<evidence type="ECO:0000259" key="1">
    <source>
        <dbReference type="PROSITE" id="PS50011"/>
    </source>
</evidence>
<dbReference type="PROSITE" id="PS50011">
    <property type="entry name" value="PROTEIN_KINASE_DOM"/>
    <property type="match status" value="1"/>
</dbReference>
<organism evidence="2 3">
    <name type="scientific">Thermoactinomyces mirandus</name>
    <dbReference type="NCBI Taxonomy" id="2756294"/>
    <lineage>
        <taxon>Bacteria</taxon>
        <taxon>Bacillati</taxon>
        <taxon>Bacillota</taxon>
        <taxon>Bacilli</taxon>
        <taxon>Bacillales</taxon>
        <taxon>Thermoactinomycetaceae</taxon>
        <taxon>Thermoactinomyces</taxon>
    </lineage>
</organism>
<dbReference type="InterPro" id="IPR011009">
    <property type="entry name" value="Kinase-like_dom_sf"/>
</dbReference>
<dbReference type="RefSeq" id="WP_181741127.1">
    <property type="nucleotide sequence ID" value="NZ_JACEOL010000037.1"/>
</dbReference>
<gene>
    <name evidence="2" type="ORF">H2C83_11930</name>
</gene>
<evidence type="ECO:0000313" key="2">
    <source>
        <dbReference type="EMBL" id="MBA4603012.1"/>
    </source>
</evidence>
<protein>
    <recommendedName>
        <fullName evidence="1">Protein kinase domain-containing protein</fullName>
    </recommendedName>
</protein>
<comment type="caution">
    <text evidence="2">The sequence shown here is derived from an EMBL/GenBank/DDBJ whole genome shotgun (WGS) entry which is preliminary data.</text>
</comment>